<comment type="function">
    <text evidence="6">Component of the sequence-specific heterotrimeric transcription factor (NF-Y) which specifically recognizes a 5'-CCAAT-3' box motif found in the promoters of its target genes.</text>
</comment>
<dbReference type="PROSITE" id="PS51152">
    <property type="entry name" value="NFYA_HAP2_2"/>
    <property type="match status" value="1"/>
</dbReference>
<evidence type="ECO:0000256" key="6">
    <source>
        <dbReference type="RuleBase" id="RU367155"/>
    </source>
</evidence>
<evidence type="ECO:0000313" key="8">
    <source>
        <dbReference type="Proteomes" id="UP000235371"/>
    </source>
</evidence>
<protein>
    <recommendedName>
        <fullName evidence="6">Transcriptional activator HAP2</fullName>
    </recommendedName>
</protein>
<keyword evidence="2 6" id="KW-0805">Transcription regulation</keyword>
<organism evidence="7 8">
    <name type="scientific">Hyaloscypha bicolor E</name>
    <dbReference type="NCBI Taxonomy" id="1095630"/>
    <lineage>
        <taxon>Eukaryota</taxon>
        <taxon>Fungi</taxon>
        <taxon>Dikarya</taxon>
        <taxon>Ascomycota</taxon>
        <taxon>Pezizomycotina</taxon>
        <taxon>Leotiomycetes</taxon>
        <taxon>Helotiales</taxon>
        <taxon>Hyaloscyphaceae</taxon>
        <taxon>Hyaloscypha</taxon>
        <taxon>Hyaloscypha bicolor</taxon>
    </lineage>
</organism>
<evidence type="ECO:0000256" key="3">
    <source>
        <dbReference type="ARBA" id="ARBA00023125"/>
    </source>
</evidence>
<name>A0A2J6SXU1_9HELO</name>
<reference evidence="7 8" key="1">
    <citation type="submission" date="2016-04" db="EMBL/GenBank/DDBJ databases">
        <title>A degradative enzymes factory behind the ericoid mycorrhizal symbiosis.</title>
        <authorList>
            <consortium name="DOE Joint Genome Institute"/>
            <person name="Martino E."/>
            <person name="Morin E."/>
            <person name="Grelet G."/>
            <person name="Kuo A."/>
            <person name="Kohler A."/>
            <person name="Daghino S."/>
            <person name="Barry K."/>
            <person name="Choi C."/>
            <person name="Cichocki N."/>
            <person name="Clum A."/>
            <person name="Copeland A."/>
            <person name="Hainaut M."/>
            <person name="Haridas S."/>
            <person name="Labutti K."/>
            <person name="Lindquist E."/>
            <person name="Lipzen A."/>
            <person name="Khouja H.-R."/>
            <person name="Murat C."/>
            <person name="Ohm R."/>
            <person name="Olson A."/>
            <person name="Spatafora J."/>
            <person name="Veneault-Fourrey C."/>
            <person name="Henrissat B."/>
            <person name="Grigoriev I."/>
            <person name="Martin F."/>
            <person name="Perotto S."/>
        </authorList>
    </citation>
    <scope>NUCLEOTIDE SEQUENCE [LARGE SCALE GENOMIC DNA]</scope>
    <source>
        <strain evidence="7 8">E</strain>
    </source>
</reference>
<dbReference type="Gene3D" id="6.10.250.2430">
    <property type="match status" value="1"/>
</dbReference>
<dbReference type="GO" id="GO:0003700">
    <property type="term" value="F:DNA-binding transcription factor activity"/>
    <property type="evidence" value="ECO:0007669"/>
    <property type="project" value="UniProtKB-UniRule"/>
</dbReference>
<feature type="non-terminal residue" evidence="7">
    <location>
        <position position="1"/>
    </location>
</feature>
<evidence type="ECO:0000256" key="5">
    <source>
        <dbReference type="ARBA" id="ARBA00023242"/>
    </source>
</evidence>
<comment type="subunit">
    <text evidence="6">Heterotrimer.</text>
</comment>
<evidence type="ECO:0000256" key="4">
    <source>
        <dbReference type="ARBA" id="ARBA00023163"/>
    </source>
</evidence>
<comment type="similarity">
    <text evidence="6">Belongs to the NFYA/HAP2 subunit family.</text>
</comment>
<dbReference type="Proteomes" id="UP000235371">
    <property type="component" value="Unassembled WGS sequence"/>
</dbReference>
<evidence type="ECO:0000256" key="2">
    <source>
        <dbReference type="ARBA" id="ARBA00023015"/>
    </source>
</evidence>
<dbReference type="RefSeq" id="XP_024732407.1">
    <property type="nucleotide sequence ID" value="XM_024875489.1"/>
</dbReference>
<dbReference type="GeneID" id="36583569"/>
<dbReference type="GO" id="GO:0005634">
    <property type="term" value="C:nucleus"/>
    <property type="evidence" value="ECO:0007669"/>
    <property type="project" value="UniProtKB-SubCell"/>
</dbReference>
<keyword evidence="5 6" id="KW-0539">Nucleus</keyword>
<evidence type="ECO:0000313" key="7">
    <source>
        <dbReference type="EMBL" id="PMD55503.1"/>
    </source>
</evidence>
<dbReference type="GO" id="GO:0003677">
    <property type="term" value="F:DNA binding"/>
    <property type="evidence" value="ECO:0007669"/>
    <property type="project" value="UniProtKB-KW"/>
</dbReference>
<evidence type="ECO:0000256" key="1">
    <source>
        <dbReference type="ARBA" id="ARBA00004123"/>
    </source>
</evidence>
<sequence>EAFYLILKERKPYLYKSRHNYIIRRSRGPDSRFLIATKVKAKEDSREEKNESQEILKEILSIITSMK</sequence>
<keyword evidence="3 6" id="KW-0238">DNA-binding</keyword>
<accession>A0A2J6SXU1</accession>
<keyword evidence="8" id="KW-1185">Reference proteome</keyword>
<dbReference type="Pfam" id="PF02045">
    <property type="entry name" value="CBFB_NFYA"/>
    <property type="match status" value="1"/>
</dbReference>
<dbReference type="InParanoid" id="A0A2J6SXU1"/>
<dbReference type="AlphaFoldDB" id="A0A2J6SXU1"/>
<comment type="subcellular location">
    <subcellularLocation>
        <location evidence="1 6">Nucleus</location>
    </subcellularLocation>
</comment>
<keyword evidence="4 6" id="KW-0804">Transcription</keyword>
<gene>
    <name evidence="7" type="ORF">K444DRAFT_537752</name>
</gene>
<dbReference type="EMBL" id="KZ613855">
    <property type="protein sequence ID" value="PMD55503.1"/>
    <property type="molecule type" value="Genomic_DNA"/>
</dbReference>
<dbReference type="InterPro" id="IPR001289">
    <property type="entry name" value="NFYA"/>
</dbReference>
<proteinExistence type="inferred from homology"/>